<protein>
    <submittedName>
        <fullName evidence="1">Uncharacterized protein</fullName>
    </submittedName>
</protein>
<dbReference type="PANTHER" id="PTHR13500">
    <property type="entry name" value="NUCLEOLAR PRERIBOSOMAL-ASSOCIATED PROTEIN 1"/>
    <property type="match status" value="1"/>
</dbReference>
<dbReference type="GO" id="GO:0000466">
    <property type="term" value="P:maturation of 5.8S rRNA from tricistronic rRNA transcript (SSU-rRNA, 5.8S rRNA, LSU-rRNA)"/>
    <property type="evidence" value="ECO:0007669"/>
    <property type="project" value="TreeGrafter"/>
</dbReference>
<reference evidence="1" key="2">
    <citation type="journal article" date="2024" name="Plant">
        <title>Genomic evolution and insights into agronomic trait innovations of Sesamum species.</title>
        <authorList>
            <person name="Miao H."/>
            <person name="Wang L."/>
            <person name="Qu L."/>
            <person name="Liu H."/>
            <person name="Sun Y."/>
            <person name="Le M."/>
            <person name="Wang Q."/>
            <person name="Wei S."/>
            <person name="Zheng Y."/>
            <person name="Lin W."/>
            <person name="Duan Y."/>
            <person name="Cao H."/>
            <person name="Xiong S."/>
            <person name="Wang X."/>
            <person name="Wei L."/>
            <person name="Li C."/>
            <person name="Ma Q."/>
            <person name="Ju M."/>
            <person name="Zhao R."/>
            <person name="Li G."/>
            <person name="Mu C."/>
            <person name="Tian Q."/>
            <person name="Mei H."/>
            <person name="Zhang T."/>
            <person name="Gao T."/>
            <person name="Zhang H."/>
        </authorList>
    </citation>
    <scope>NUCLEOTIDE SEQUENCE</scope>
    <source>
        <strain evidence="1">G02</strain>
    </source>
</reference>
<organism evidence="1">
    <name type="scientific">Sesamum radiatum</name>
    <name type="common">Black benniseed</name>
    <dbReference type="NCBI Taxonomy" id="300843"/>
    <lineage>
        <taxon>Eukaryota</taxon>
        <taxon>Viridiplantae</taxon>
        <taxon>Streptophyta</taxon>
        <taxon>Embryophyta</taxon>
        <taxon>Tracheophyta</taxon>
        <taxon>Spermatophyta</taxon>
        <taxon>Magnoliopsida</taxon>
        <taxon>eudicotyledons</taxon>
        <taxon>Gunneridae</taxon>
        <taxon>Pentapetalae</taxon>
        <taxon>asterids</taxon>
        <taxon>lamiids</taxon>
        <taxon>Lamiales</taxon>
        <taxon>Pedaliaceae</taxon>
        <taxon>Sesamum</taxon>
    </lineage>
</organism>
<comment type="caution">
    <text evidence="1">The sequence shown here is derived from an EMBL/GenBank/DDBJ whole genome shotgun (WGS) entry which is preliminary data.</text>
</comment>
<reference evidence="1" key="1">
    <citation type="submission" date="2020-06" db="EMBL/GenBank/DDBJ databases">
        <authorList>
            <person name="Li T."/>
            <person name="Hu X."/>
            <person name="Zhang T."/>
            <person name="Song X."/>
            <person name="Zhang H."/>
            <person name="Dai N."/>
            <person name="Sheng W."/>
            <person name="Hou X."/>
            <person name="Wei L."/>
        </authorList>
    </citation>
    <scope>NUCLEOTIDE SEQUENCE</scope>
    <source>
        <strain evidence="1">G02</strain>
        <tissue evidence="1">Leaf</tissue>
    </source>
</reference>
<dbReference type="AlphaFoldDB" id="A0AAW2K8S8"/>
<dbReference type="GO" id="GO:0000463">
    <property type="term" value="P:maturation of LSU-rRNA from tricistronic rRNA transcript (SSU-rRNA, 5.8S rRNA, LSU-rRNA)"/>
    <property type="evidence" value="ECO:0007669"/>
    <property type="project" value="TreeGrafter"/>
</dbReference>
<gene>
    <name evidence="1" type="ORF">Sradi_6190800</name>
</gene>
<accession>A0AAW2K8S8</accession>
<evidence type="ECO:0000313" key="1">
    <source>
        <dbReference type="EMBL" id="KAL0303227.1"/>
    </source>
</evidence>
<dbReference type="EMBL" id="JACGWJ010000029">
    <property type="protein sequence ID" value="KAL0303227.1"/>
    <property type="molecule type" value="Genomic_DNA"/>
</dbReference>
<dbReference type="InterPro" id="IPR039844">
    <property type="entry name" value="URB1"/>
</dbReference>
<name>A0AAW2K8S8_SESRA</name>
<dbReference type="GO" id="GO:0005730">
    <property type="term" value="C:nucleolus"/>
    <property type="evidence" value="ECO:0007669"/>
    <property type="project" value="TreeGrafter"/>
</dbReference>
<sequence>MIFDYCCGETGLLSLKQPLEFVNRVVAKINFCKMILFSDDDQCHPQFEGEDKKVIPPQVIFDMEKSRIWFLRMLINSWVLIVRKIPDNTGYSGNIDGQNISLFRFLEVFVMNNILELTKEMHDQLIKLDYLPYIEQLVRSFLLYRFGDPVTLKMLRTVLTICLKGHSPALQFVNGGTSNKLQKDTATTVMHEARSTSAKLQIYDPVFILRFSIHCLSVSYIEPIEFASLGLLAVTFVSISSPDDDMRKLGYETLAKFKSALEEDLAHIEIMELVIN</sequence>
<dbReference type="PANTHER" id="PTHR13500:SF0">
    <property type="entry name" value="NUCLEOLAR PRE-RIBOSOMAL-ASSOCIATED PROTEIN 1"/>
    <property type="match status" value="1"/>
</dbReference>
<proteinExistence type="predicted"/>